<dbReference type="AlphaFoldDB" id="A0A9X9A635"/>
<dbReference type="EMBL" id="SZOH01001690">
    <property type="protein sequence ID" value="TKJ00061.1"/>
    <property type="molecule type" value="Genomic_DNA"/>
</dbReference>
<evidence type="ECO:0008006" key="4">
    <source>
        <dbReference type="Google" id="ProtNLM"/>
    </source>
</evidence>
<name>A0A9X9A635_BACCE</name>
<keyword evidence="1" id="KW-1133">Transmembrane helix</keyword>
<keyword evidence="1" id="KW-0472">Membrane</keyword>
<evidence type="ECO:0000256" key="1">
    <source>
        <dbReference type="SAM" id="Phobius"/>
    </source>
</evidence>
<evidence type="ECO:0000313" key="3">
    <source>
        <dbReference type="Proteomes" id="UP000308444"/>
    </source>
</evidence>
<accession>A0A9X9A635</accession>
<comment type="caution">
    <text evidence="2">The sequence shown here is derived from an EMBL/GenBank/DDBJ whole genome shotgun (WGS) entry which is preliminary data.</text>
</comment>
<evidence type="ECO:0000313" key="2">
    <source>
        <dbReference type="EMBL" id="TKJ00061.1"/>
    </source>
</evidence>
<proteinExistence type="predicted"/>
<feature type="non-terminal residue" evidence="2">
    <location>
        <position position="1"/>
    </location>
</feature>
<organism evidence="2 3">
    <name type="scientific">Bacillus cereus</name>
    <dbReference type="NCBI Taxonomy" id="1396"/>
    <lineage>
        <taxon>Bacteria</taxon>
        <taxon>Bacillati</taxon>
        <taxon>Bacillota</taxon>
        <taxon>Bacilli</taxon>
        <taxon>Bacillales</taxon>
        <taxon>Bacillaceae</taxon>
        <taxon>Bacillus</taxon>
        <taxon>Bacillus cereus group</taxon>
    </lineage>
</organism>
<protein>
    <recommendedName>
        <fullName evidence="4">Glycosyltransferase family 2 protein</fullName>
    </recommendedName>
</protein>
<dbReference type="Proteomes" id="UP000308444">
    <property type="component" value="Unassembled WGS sequence"/>
</dbReference>
<gene>
    <name evidence="2" type="ORF">FC695_22530</name>
</gene>
<keyword evidence="1" id="KW-0812">Transmembrane</keyword>
<feature type="transmembrane region" description="Helical" evidence="1">
    <location>
        <begin position="15"/>
        <end position="35"/>
    </location>
</feature>
<reference evidence="2 3" key="1">
    <citation type="journal article" date="2019" name="Environ. Microbiol.">
        <title>An active ?-lactamase is a part of an orchestrated cell wall stress resistance network of Bacillus subtilis and related rhizosphere species.</title>
        <authorList>
            <person name="Bucher T."/>
            <person name="Keren-Paz A."/>
            <person name="Hausser J."/>
            <person name="Olender T."/>
            <person name="Cytryn E."/>
            <person name="Kolodkin-Gal I."/>
        </authorList>
    </citation>
    <scope>NUCLEOTIDE SEQUENCE [LARGE SCALE GENOMIC DNA]</scope>
    <source>
        <strain evidence="2 3">I32</strain>
    </source>
</reference>
<sequence length="95" mass="10983">LMIIGLFSSNPLKVLGFYLVFFLMDLLASLFAFKLEEENPKPLAWLILQRFIYRQFMTYVVIKSIFSSLRGVAVGWNKLKRLGSVKHSTEHKEAS</sequence>